<dbReference type="EMBL" id="AAOF01000022">
    <property type="protein sequence ID" value="EAR20429.1"/>
    <property type="molecule type" value="Genomic_DNA"/>
</dbReference>
<dbReference type="Gene3D" id="3.20.20.370">
    <property type="entry name" value="Glycoside hydrolase/deacetylase"/>
    <property type="match status" value="1"/>
</dbReference>
<dbReference type="InterPro" id="IPR002509">
    <property type="entry name" value="NODB_dom"/>
</dbReference>
<dbReference type="Proteomes" id="UP000003374">
    <property type="component" value="Unassembled WGS sequence"/>
</dbReference>
<reference evidence="3 4" key="1">
    <citation type="submission" date="2006-02" db="EMBL/GenBank/DDBJ databases">
        <authorList>
            <person name="Waterbury J."/>
            <person name="Ferriera S."/>
            <person name="Johnson J."/>
            <person name="Kravitz S."/>
            <person name="Halpern A."/>
            <person name="Remington K."/>
            <person name="Beeson K."/>
            <person name="Tran B."/>
            <person name="Rogers Y.-H."/>
            <person name="Friedman R."/>
            <person name="Venter J.C."/>
        </authorList>
    </citation>
    <scope>NUCLEOTIDE SEQUENCE [LARGE SCALE GENOMIC DNA]</scope>
    <source>
        <strain evidence="3 4">Nb-231</strain>
    </source>
</reference>
<dbReference type="OrthoDB" id="9814639at2"/>
<protein>
    <submittedName>
        <fullName evidence="3">Polysaccharide deacetylase family protein</fullName>
    </submittedName>
</protein>
<dbReference type="GO" id="GO:0005975">
    <property type="term" value="P:carbohydrate metabolic process"/>
    <property type="evidence" value="ECO:0007669"/>
    <property type="project" value="InterPro"/>
</dbReference>
<evidence type="ECO:0000256" key="1">
    <source>
        <dbReference type="ARBA" id="ARBA00022729"/>
    </source>
</evidence>
<dbReference type="STRING" id="314278.NB231_13911"/>
<dbReference type="InterPro" id="IPR051398">
    <property type="entry name" value="Polysacch_Deacetylase"/>
</dbReference>
<dbReference type="Pfam" id="PF01522">
    <property type="entry name" value="Polysacc_deac_1"/>
    <property type="match status" value="1"/>
</dbReference>
<keyword evidence="4" id="KW-1185">Reference proteome</keyword>
<dbReference type="PANTHER" id="PTHR34216">
    <property type="match status" value="1"/>
</dbReference>
<dbReference type="PROSITE" id="PS51677">
    <property type="entry name" value="NODB"/>
    <property type="match status" value="1"/>
</dbReference>
<name>A4BV08_9GAMM</name>
<sequence>MAAPRSAQAKPAVSILRYHQVGYFAAPRRHRTCYCHVRRFRSQMNYLKSFDYNVISLDEAVAGLFDDRPLPPRSVVLTFDDGYEGFHEHAFPILAQHGFTATIFIVTGLVGRCAEWLSADQVKAPLMSAETLCELHRAGITFGSHSNTHPRLSGLSVSKQRDQIFRSKAVLEELLAEEVRHFCYPYGDYGRQTRELVEEADYASALTCLRGAANTAPNRFEIPRKAISFGDNLVGYFWKLHMKHQRKVQPADR</sequence>
<evidence type="ECO:0000313" key="4">
    <source>
        <dbReference type="Proteomes" id="UP000003374"/>
    </source>
</evidence>
<evidence type="ECO:0000259" key="2">
    <source>
        <dbReference type="PROSITE" id="PS51677"/>
    </source>
</evidence>
<dbReference type="PANTHER" id="PTHR34216:SF7">
    <property type="entry name" value="POLY-BETA-1,6-N-ACETYL-D-GLUCOSAMINE N-DEACETYLASE"/>
    <property type="match status" value="1"/>
</dbReference>
<dbReference type="eggNOG" id="COG0726">
    <property type="taxonomic scope" value="Bacteria"/>
</dbReference>
<dbReference type="SUPFAM" id="SSF88713">
    <property type="entry name" value="Glycoside hydrolase/deacetylase"/>
    <property type="match status" value="1"/>
</dbReference>
<dbReference type="InterPro" id="IPR011330">
    <property type="entry name" value="Glyco_hydro/deAcase_b/a-brl"/>
</dbReference>
<evidence type="ECO:0000313" key="3">
    <source>
        <dbReference type="EMBL" id="EAR20429.1"/>
    </source>
</evidence>
<proteinExistence type="predicted"/>
<gene>
    <name evidence="3" type="ORF">NB231_13911</name>
</gene>
<dbReference type="GO" id="GO:0016810">
    <property type="term" value="F:hydrolase activity, acting on carbon-nitrogen (but not peptide) bonds"/>
    <property type="evidence" value="ECO:0007669"/>
    <property type="project" value="InterPro"/>
</dbReference>
<dbReference type="HOGENOM" id="CLU_030024_5_2_6"/>
<dbReference type="AlphaFoldDB" id="A4BV08"/>
<dbReference type="CDD" id="cd10918">
    <property type="entry name" value="CE4_NodB_like_5s_6s"/>
    <property type="match status" value="1"/>
</dbReference>
<keyword evidence="1" id="KW-0732">Signal</keyword>
<feature type="domain" description="NodB homology" evidence="2">
    <location>
        <begin position="73"/>
        <end position="253"/>
    </location>
</feature>
<accession>A4BV08</accession>
<organism evidence="3 4">
    <name type="scientific">Nitrococcus mobilis Nb-231</name>
    <dbReference type="NCBI Taxonomy" id="314278"/>
    <lineage>
        <taxon>Bacteria</taxon>
        <taxon>Pseudomonadati</taxon>
        <taxon>Pseudomonadota</taxon>
        <taxon>Gammaproteobacteria</taxon>
        <taxon>Chromatiales</taxon>
        <taxon>Ectothiorhodospiraceae</taxon>
        <taxon>Nitrococcus</taxon>
    </lineage>
</organism>
<comment type="caution">
    <text evidence="3">The sequence shown here is derived from an EMBL/GenBank/DDBJ whole genome shotgun (WGS) entry which is preliminary data.</text>
</comment>